<feature type="region of interest" description="Disordered" evidence="2">
    <location>
        <begin position="1"/>
        <end position="22"/>
    </location>
</feature>
<dbReference type="EMBL" id="MJEQ01002206">
    <property type="protein sequence ID" value="OIT27987.1"/>
    <property type="molecule type" value="Genomic_DNA"/>
</dbReference>
<protein>
    <submittedName>
        <fullName evidence="3">Uncharacterized protein</fullName>
    </submittedName>
</protein>
<keyword evidence="1" id="KW-0175">Coiled coil</keyword>
<feature type="coiled-coil region" evidence="1">
    <location>
        <begin position="305"/>
        <end position="333"/>
    </location>
</feature>
<evidence type="ECO:0000313" key="3">
    <source>
        <dbReference type="EMBL" id="OIT27987.1"/>
    </source>
</evidence>
<keyword evidence="4" id="KW-1185">Reference proteome</keyword>
<dbReference type="PANTHER" id="PTHR31881">
    <property type="match status" value="1"/>
</dbReference>
<sequence>MNQEVTTRKNKKETNSQYLPAGSLSSLAKEKFSLLTTKRVVPPNFSNRQPKHPRLGSQVQKPIKVQEQVQQVPLDSSSPLATKGQEQVHRATLHSTASAAQAVLEQVQQVSQRSTASAAQVVLEQVQQVSHHSTSSAAQVVLEQVPQMSQHSATHEISIINSISISSSTVKRKRGRTQMPRVHGRSERKLVVLSDLNQPIGPTDEIVKELGSFLGTLARNSTFCPLNIHNWKKLNTKEDMWTYIKAEMEQIQTQESEDDNQSIDPFATVMGLEHPGRVRLYGRGVTKTILKQKSGNSGPSSKTTDEIMEQKMKEMEERMQQRMQKNFEEQQETWRQQITLNVVAQLQHINPDLRIDPNMLAFGGRSLGEASSAQQATVQLINRPSTGSTNQG</sequence>
<gene>
    <name evidence="3" type="ORF">A4A49_65002</name>
</gene>
<dbReference type="Gramene" id="OIT27987">
    <property type="protein sequence ID" value="OIT27987"/>
    <property type="gene ID" value="A4A49_65002"/>
</dbReference>
<name>A0A1J6KZ88_NICAT</name>
<accession>A0A1J6KZ88</accession>
<dbReference type="Proteomes" id="UP000187609">
    <property type="component" value="Unassembled WGS sequence"/>
</dbReference>
<evidence type="ECO:0000256" key="1">
    <source>
        <dbReference type="SAM" id="Coils"/>
    </source>
</evidence>
<comment type="caution">
    <text evidence="3">The sequence shown here is derived from an EMBL/GenBank/DDBJ whole genome shotgun (WGS) entry which is preliminary data.</text>
</comment>
<organism evidence="3 4">
    <name type="scientific">Nicotiana attenuata</name>
    <name type="common">Coyote tobacco</name>
    <dbReference type="NCBI Taxonomy" id="49451"/>
    <lineage>
        <taxon>Eukaryota</taxon>
        <taxon>Viridiplantae</taxon>
        <taxon>Streptophyta</taxon>
        <taxon>Embryophyta</taxon>
        <taxon>Tracheophyta</taxon>
        <taxon>Spermatophyta</taxon>
        <taxon>Magnoliopsida</taxon>
        <taxon>eudicotyledons</taxon>
        <taxon>Gunneridae</taxon>
        <taxon>Pentapetalae</taxon>
        <taxon>asterids</taxon>
        <taxon>lamiids</taxon>
        <taxon>Solanales</taxon>
        <taxon>Solanaceae</taxon>
        <taxon>Nicotianoideae</taxon>
        <taxon>Nicotianeae</taxon>
        <taxon>Nicotiana</taxon>
    </lineage>
</organism>
<evidence type="ECO:0000256" key="2">
    <source>
        <dbReference type="SAM" id="MobiDB-lite"/>
    </source>
</evidence>
<evidence type="ECO:0000313" key="4">
    <source>
        <dbReference type="Proteomes" id="UP000187609"/>
    </source>
</evidence>
<proteinExistence type="predicted"/>
<dbReference type="PANTHER" id="PTHR31881:SF6">
    <property type="entry name" value="OS09G0494600 PROTEIN"/>
    <property type="match status" value="1"/>
</dbReference>
<feature type="non-terminal residue" evidence="3">
    <location>
        <position position="392"/>
    </location>
</feature>
<reference evidence="3" key="1">
    <citation type="submission" date="2016-11" db="EMBL/GenBank/DDBJ databases">
        <title>The genome of Nicotiana attenuata.</title>
        <authorList>
            <person name="Xu S."/>
            <person name="Brockmoeller T."/>
            <person name="Gaquerel E."/>
            <person name="Navarro A."/>
            <person name="Kuhl H."/>
            <person name="Gase K."/>
            <person name="Ling Z."/>
            <person name="Zhou W."/>
            <person name="Kreitzer C."/>
            <person name="Stanke M."/>
            <person name="Tang H."/>
            <person name="Lyons E."/>
            <person name="Pandey P."/>
            <person name="Pandey S.P."/>
            <person name="Timmermann B."/>
            <person name="Baldwin I.T."/>
        </authorList>
    </citation>
    <scope>NUCLEOTIDE SEQUENCE [LARGE SCALE GENOMIC DNA]</scope>
    <source>
        <strain evidence="3">UT</strain>
    </source>
</reference>
<dbReference type="OMA" id="HDDGREW"/>
<dbReference type="AlphaFoldDB" id="A0A1J6KZ88"/>